<keyword evidence="9" id="KW-1185">Reference proteome</keyword>
<evidence type="ECO:0000259" key="7">
    <source>
        <dbReference type="Pfam" id="PF01103"/>
    </source>
</evidence>
<dbReference type="PANTHER" id="PTHR12815:SF47">
    <property type="entry name" value="TRANSLOCATION AND ASSEMBLY MODULE SUBUNIT TAMA"/>
    <property type="match status" value="1"/>
</dbReference>
<dbReference type="Gene3D" id="2.40.160.50">
    <property type="entry name" value="membrane protein fhac: a member of the omp85/tpsb transporter family"/>
    <property type="match status" value="1"/>
</dbReference>
<gene>
    <name evidence="8" type="ORF">REB14_19110</name>
</gene>
<feature type="domain" description="Bacterial surface antigen (D15)" evidence="7">
    <location>
        <begin position="585"/>
        <end position="851"/>
    </location>
</feature>
<evidence type="ECO:0000256" key="5">
    <source>
        <dbReference type="ARBA" id="ARBA00023237"/>
    </source>
</evidence>
<dbReference type="EMBL" id="JAVIXS010000020">
    <property type="protein sequence ID" value="MDR4954295.1"/>
    <property type="molecule type" value="Genomic_DNA"/>
</dbReference>
<accession>A0ABU1E9M2</accession>
<dbReference type="RefSeq" id="WP_079241534.1">
    <property type="nucleotide sequence ID" value="NZ_JAVIXS010000020.1"/>
</dbReference>
<dbReference type="PANTHER" id="PTHR12815">
    <property type="entry name" value="SORTING AND ASSEMBLY MACHINERY SAMM50 PROTEIN FAMILY MEMBER"/>
    <property type="match status" value="1"/>
</dbReference>
<dbReference type="Proteomes" id="UP001260959">
    <property type="component" value="Unassembled WGS sequence"/>
</dbReference>
<name>A0ABU1E9M2_9FLAO</name>
<evidence type="ECO:0000313" key="8">
    <source>
        <dbReference type="EMBL" id="MDR4954295.1"/>
    </source>
</evidence>
<evidence type="ECO:0000256" key="2">
    <source>
        <dbReference type="ARBA" id="ARBA00022692"/>
    </source>
</evidence>
<dbReference type="Pfam" id="PF01103">
    <property type="entry name" value="Omp85"/>
    <property type="match status" value="1"/>
</dbReference>
<reference evidence="8 9" key="1">
    <citation type="submission" date="2023-08" db="EMBL/GenBank/DDBJ databases">
        <authorList>
            <person name="Maltman C."/>
        </authorList>
    </citation>
    <scope>NUCLEOTIDE SEQUENCE [LARGE SCALE GENOMIC DNA]</scope>
    <source>
        <strain evidence="8 9">ES2</strain>
    </source>
</reference>
<dbReference type="InterPro" id="IPR039910">
    <property type="entry name" value="D15-like"/>
</dbReference>
<organism evidence="8 9">
    <name type="scientific">Chryseobacterium metallicongregator</name>
    <dbReference type="NCBI Taxonomy" id="3073042"/>
    <lineage>
        <taxon>Bacteria</taxon>
        <taxon>Pseudomonadati</taxon>
        <taxon>Bacteroidota</taxon>
        <taxon>Flavobacteriia</taxon>
        <taxon>Flavobacteriales</taxon>
        <taxon>Weeksellaceae</taxon>
        <taxon>Chryseobacterium group</taxon>
        <taxon>Chryseobacterium</taxon>
    </lineage>
</organism>
<dbReference type="InterPro" id="IPR000184">
    <property type="entry name" value="Bac_surfAg_D15"/>
</dbReference>
<keyword evidence="2 6" id="KW-0812">Transmembrane</keyword>
<protein>
    <submittedName>
        <fullName evidence="8">BamA/TamA family outer membrane protein</fullName>
    </submittedName>
</protein>
<keyword evidence="3" id="KW-0732">Signal</keyword>
<keyword evidence="5" id="KW-0998">Cell outer membrane</keyword>
<feature type="transmembrane region" description="Helical" evidence="6">
    <location>
        <begin position="12"/>
        <end position="28"/>
    </location>
</feature>
<evidence type="ECO:0000313" key="9">
    <source>
        <dbReference type="Proteomes" id="UP001260959"/>
    </source>
</evidence>
<sequence>MSCKHYKNSPQKYYKIISFATFVGLLYACSTTKKVPEGEYLLTKNSLEFEDKREFFDEELKDYIQQKPNKKQFLFMPLSLLLYNMADTKYDTILNEYMTYPGEMRNQKLRDSLFLKYNMKSSVGKSLLFDRLLHNWGTAPVILDQTRSEKSAESIKKRLTYRGFWDADVKFNHTLDSASKKASVNYSIKHNEPTRIKDYFYNIPDQGIKGYYNYNLNRSLVRSGQILDQTVLEREVTRITDLMREFGFYRFNASNDEVYFVADSLKSRKQVPLTLEIHKDSLDTPYKIATFGNIDVAIVDEPGDYPKNTKKDSLRRIRFHTVNDKYKLSSIWRAIIPDSKKVFDQTKLDVTKRNLLSMNNFSIVKARDSLRQGGMTSPNDSIVDVLYVLKPLPKYELKVGTDINYSQVLNLGITPSVDLTTRNVFRGAENLSTSLSGTFGSIRSTKDISKRVAAYEISAQTSLNFPRLLLPFNYYRFIPKRYTPTSSILLGASIQNNIGLGRLIFNTGLNYQASVNDQVYHKLTLFNTQVSLTKNKDAYYDYFVNDGRVKDEVFGNYFMFSPETAQTGQDYKDGKLSVDEVSKKIIENDAYRASLNQQGTDLLTAFRGTLVNKDRQTQDVLISSMIYNFVYSEIGKKEYPNAFYFNGKVELAGNILSLFNKKDNDGGIVTGPQRTIFGLPYAQFVKFDIDTRKYFKFNGNQTLVLRQFIGVGIPFGNSQDMPIIKSYFNGGSNDIRAWVAFGGLGPADSQVDERVRTYMTDNVKLTTNIEYRIPFNKTYEGALFTDIGNTWSLRNYNDGYGDEFKFGKFWKQVGIGSGFGLRLNIAYVTARIDLAYKIYDPNKPEGDRWRFKNIQPFKPTVNIAFGYPF</sequence>
<comment type="subcellular location">
    <subcellularLocation>
        <location evidence="1">Membrane</location>
    </subcellularLocation>
</comment>
<dbReference type="PROSITE" id="PS51257">
    <property type="entry name" value="PROKAR_LIPOPROTEIN"/>
    <property type="match status" value="1"/>
</dbReference>
<proteinExistence type="predicted"/>
<evidence type="ECO:0000256" key="6">
    <source>
        <dbReference type="SAM" id="Phobius"/>
    </source>
</evidence>
<comment type="caution">
    <text evidence="8">The sequence shown here is derived from an EMBL/GenBank/DDBJ whole genome shotgun (WGS) entry which is preliminary data.</text>
</comment>
<evidence type="ECO:0000256" key="4">
    <source>
        <dbReference type="ARBA" id="ARBA00023136"/>
    </source>
</evidence>
<evidence type="ECO:0000256" key="3">
    <source>
        <dbReference type="ARBA" id="ARBA00022729"/>
    </source>
</evidence>
<keyword evidence="6" id="KW-1133">Transmembrane helix</keyword>
<evidence type="ECO:0000256" key="1">
    <source>
        <dbReference type="ARBA" id="ARBA00004370"/>
    </source>
</evidence>
<keyword evidence="4 6" id="KW-0472">Membrane</keyword>